<dbReference type="RefSeq" id="WP_237753479.1">
    <property type="nucleotide sequence ID" value="NZ_JSAN01000020.1"/>
</dbReference>
<dbReference type="Pfam" id="PF00359">
    <property type="entry name" value="PTS_EIIA_2"/>
    <property type="match status" value="1"/>
</dbReference>
<reference evidence="2 3" key="1">
    <citation type="journal article" date="2014" name="Mol. Biol. Evol.">
        <title>Massive expansion of Ubiquitination-related gene families within the Chlamydiae.</title>
        <authorList>
            <person name="Domman D."/>
            <person name="Collingro A."/>
            <person name="Lagkouvardos I."/>
            <person name="Gehre L."/>
            <person name="Weinmaier T."/>
            <person name="Rattei T."/>
            <person name="Subtil A."/>
            <person name="Horn M."/>
        </authorList>
    </citation>
    <scope>NUCLEOTIDE SEQUENCE [LARGE SCALE GENOMIC DNA]</scope>
    <source>
        <strain evidence="2 3">EI2</strain>
    </source>
</reference>
<dbReference type="PANTHER" id="PTHR47738:SF2">
    <property type="entry name" value="PTS SYSTEM FRUCTOSE-LIKE EIIA COMPONENT"/>
    <property type="match status" value="1"/>
</dbReference>
<dbReference type="CDD" id="cd00211">
    <property type="entry name" value="PTS_IIA_fru"/>
    <property type="match status" value="1"/>
</dbReference>
<evidence type="ECO:0000313" key="3">
    <source>
        <dbReference type="Proteomes" id="UP000031465"/>
    </source>
</evidence>
<dbReference type="EMBL" id="JSAN01000020">
    <property type="protein sequence ID" value="KIC73743.1"/>
    <property type="molecule type" value="Genomic_DNA"/>
</dbReference>
<evidence type="ECO:0000313" key="2">
    <source>
        <dbReference type="EMBL" id="KIC73743.1"/>
    </source>
</evidence>
<sequence length="162" mass="18385">MAIPVKPSEIEHEKKTISNYLDSNLVVFLNTPTRNEALRELVHVAYESGKLDNEELFYQAIIEREKIVSTGIGMGAAIPHAKLPSYDRFFIVIGILQKAVEWHALDGGPVRLIFLIGGPDDKQTEYLQLLSNLTQAIKNEERRKKLLTLSNPKEIIELFQET</sequence>
<dbReference type="Gene3D" id="3.40.930.10">
    <property type="entry name" value="Mannitol-specific EII, Chain A"/>
    <property type="match status" value="1"/>
</dbReference>
<accession>A0A0C1HGF6</accession>
<comment type="caution">
    <text evidence="2">The sequence shown here is derived from an EMBL/GenBank/DDBJ whole genome shotgun (WGS) entry which is preliminary data.</text>
</comment>
<feature type="domain" description="PTS EIIA type-2" evidence="1">
    <location>
        <begin position="18"/>
        <end position="162"/>
    </location>
</feature>
<dbReference type="PROSITE" id="PS51094">
    <property type="entry name" value="PTS_EIIA_TYPE_2"/>
    <property type="match status" value="1"/>
</dbReference>
<dbReference type="InterPro" id="IPR051541">
    <property type="entry name" value="PTS_SugarTrans_NitroReg"/>
</dbReference>
<name>A0A0C1HGF6_9BACT</name>
<organism evidence="2 3">
    <name type="scientific">Candidatus Protochlamydia amoebophila</name>
    <dbReference type="NCBI Taxonomy" id="362787"/>
    <lineage>
        <taxon>Bacteria</taxon>
        <taxon>Pseudomonadati</taxon>
        <taxon>Chlamydiota</taxon>
        <taxon>Chlamydiia</taxon>
        <taxon>Parachlamydiales</taxon>
        <taxon>Parachlamydiaceae</taxon>
        <taxon>Candidatus Protochlamydia</taxon>
    </lineage>
</organism>
<dbReference type="GO" id="GO:0016740">
    <property type="term" value="F:transferase activity"/>
    <property type="evidence" value="ECO:0007669"/>
    <property type="project" value="UniProtKB-KW"/>
</dbReference>
<dbReference type="PANTHER" id="PTHR47738">
    <property type="entry name" value="PTS SYSTEM FRUCTOSE-LIKE EIIA COMPONENT-RELATED"/>
    <property type="match status" value="1"/>
</dbReference>
<dbReference type="InterPro" id="IPR016152">
    <property type="entry name" value="PTrfase/Anion_transptr"/>
</dbReference>
<dbReference type="AlphaFoldDB" id="A0A0C1HGF6"/>
<dbReference type="SUPFAM" id="SSF55804">
    <property type="entry name" value="Phoshotransferase/anion transport protein"/>
    <property type="match status" value="1"/>
</dbReference>
<dbReference type="Proteomes" id="UP000031465">
    <property type="component" value="Unassembled WGS sequence"/>
</dbReference>
<proteinExistence type="predicted"/>
<gene>
    <name evidence="2" type="primary">ptsN_2</name>
    <name evidence="2" type="ORF">DB44_AV00060</name>
</gene>
<protein>
    <submittedName>
        <fullName evidence="2">Putative nitrogen regulatory IIA protein (Enzyme IIA-ntr) (Phosphotransferase enzyme II, A component)</fullName>
    </submittedName>
</protein>
<evidence type="ECO:0000259" key="1">
    <source>
        <dbReference type="PROSITE" id="PS51094"/>
    </source>
</evidence>
<dbReference type="PATRIC" id="fig|362787.3.peg.302"/>
<keyword evidence="2" id="KW-0808">Transferase</keyword>
<dbReference type="InterPro" id="IPR002178">
    <property type="entry name" value="PTS_EIIA_type-2_dom"/>
</dbReference>